<protein>
    <recommendedName>
        <fullName evidence="1">Glutaredoxin domain-containing protein</fullName>
    </recommendedName>
</protein>
<name>A0A7S7YC17_9CAUD</name>
<dbReference type="Proteomes" id="UP000605974">
    <property type="component" value="Segment"/>
</dbReference>
<dbReference type="Pfam" id="PF00462">
    <property type="entry name" value="Glutaredoxin"/>
    <property type="match status" value="1"/>
</dbReference>
<evidence type="ECO:0000259" key="1">
    <source>
        <dbReference type="Pfam" id="PF00462"/>
    </source>
</evidence>
<sequence length="76" mass="8559">MSVTIYSKIPCTSCEQAKAVLKSRGIDFEVLVLDKDYTMENLMDKLDELGMMGFRTFPLIVQDGKGFTFNSIGEIK</sequence>
<gene>
    <name evidence="2" type="ORF">PN09_136</name>
</gene>
<dbReference type="InterPro" id="IPR036249">
    <property type="entry name" value="Thioredoxin-like_sf"/>
</dbReference>
<accession>A0A7S7YC17</accession>
<dbReference type="SUPFAM" id="SSF52833">
    <property type="entry name" value="Thioredoxin-like"/>
    <property type="match status" value="1"/>
</dbReference>
<evidence type="ECO:0000313" key="3">
    <source>
        <dbReference type="Proteomes" id="UP000605974"/>
    </source>
</evidence>
<evidence type="ECO:0000313" key="2">
    <source>
        <dbReference type="EMBL" id="QPB10557.1"/>
    </source>
</evidence>
<dbReference type="Gene3D" id="3.40.30.10">
    <property type="entry name" value="Glutaredoxin"/>
    <property type="match status" value="1"/>
</dbReference>
<dbReference type="InterPro" id="IPR002109">
    <property type="entry name" value="Glutaredoxin"/>
</dbReference>
<dbReference type="EMBL" id="MW175491">
    <property type="protein sequence ID" value="QPB10557.1"/>
    <property type="molecule type" value="Genomic_DNA"/>
</dbReference>
<reference evidence="2" key="1">
    <citation type="submission" date="2020-10" db="EMBL/GenBank/DDBJ databases">
        <authorList>
            <person name="Ni P."/>
        </authorList>
    </citation>
    <scope>NUCLEOTIDE SEQUENCE</scope>
</reference>
<organism evidence="2 3">
    <name type="scientific">Pseudomonas phage PN09</name>
    <dbReference type="NCBI Taxonomy" id="2782564"/>
    <lineage>
        <taxon>Viruses</taxon>
        <taxon>Duplodnaviria</taxon>
        <taxon>Heunggongvirae</taxon>
        <taxon>Uroviricota</taxon>
        <taxon>Caudoviricetes</taxon>
        <taxon>Vandenendeviridae</taxon>
        <taxon>Gorskivirinae</taxon>
        <taxon>Otagovirus</taxon>
        <taxon>Otagovirus PN09</taxon>
    </lineage>
</organism>
<feature type="domain" description="Glutaredoxin" evidence="1">
    <location>
        <begin position="3"/>
        <end position="65"/>
    </location>
</feature>
<proteinExistence type="predicted"/>
<keyword evidence="3" id="KW-1185">Reference proteome</keyword>
<dbReference type="PROSITE" id="PS51354">
    <property type="entry name" value="GLUTAREDOXIN_2"/>
    <property type="match status" value="1"/>
</dbReference>